<name>A0A650CKY4_SULOH</name>
<dbReference type="EMBL" id="JACHFY010000006">
    <property type="protein sequence ID" value="MBB5253662.1"/>
    <property type="molecule type" value="Genomic_DNA"/>
</dbReference>
<evidence type="ECO:0000313" key="1">
    <source>
        <dbReference type="EMBL" id="MBB5253662.1"/>
    </source>
</evidence>
<sequence length="963" mass="112099">MRKITSLTSLKAFLKKDRIIIRVLPYMENLVKKYCPECVEVPREFNSVDELQNWRDYIKSKSTYKIVGRSYVIDLLLNNVNIGEGDLKIRGNIITISPYKAISYVSKKLKNKEDTPKILDYSILILKGYSTYIPALLTEGIKLSNMKKIDESLKIFNKFRRILYINENQFHSPQELLKNVYKGTNLREDWEKLSPIWKEIIYYLIDSSLGLLPGQAKRELSIFDYSTEEEDISTIPYPEYVDIVNLAVAELMRGNNVVLLGNLKTGKSTIAELIRKRSLEHKLQIDLVDYHDITGNYTSIEKLKSDRKRTLYVLTEDLFQSLEINNVFKIFTNERFIYSLSKDKGLTLRLDERIAAIPMHYIIMFQTDNIETTVNKALENFYYDYWEYVYNVIFDADPNKILWYSPILAIYDKYNTSIPIQISLFVLKSTGRKNVNDNDLILKWFSKCNIPFRIPKSPDYYTDVLDQIDVDDLLRKISEEIVNSIRTSEAVDNVLEAYSYLTINEGNEPNIVSELNTYFDNNLSFVKIILPYIVEKIKDKIDVERYCKELGYLKQPYETLARIKGILMKRADENCYSLAIDILLSVSKNGKVEWIRFVLDDILTNINYLKKSSYKIIAMLFNYLKYSRDNIDKIKKIFYNVENESKYSIFLKSLLDYNDGSLDDLSFDNPLWATLGYGFLGIYSLSNHDLLKLAMIYDKFRKSYSIVKSNKISTDDPHLKDFFPINNGIHDYIDELKDRLDAGIGYTLLLTHPKEESARATIELAEKLMLNWYTRIKNKLKSGKIKDEEAMDLLKIYQIKLMKSLISGGKYEYKSVLQDITELENLSNIVYEPDVKGSLSIASYIAKRVLGMEEKPRLFSGTTLDLLIYISSEILLGAEDKSKFFDFIANQIKNKEEGIDKALVGIIISVIRNDKKELDKALEYARENYYSVMLEILSRYVNDRKMFVVALIPYIGMWHFLGG</sequence>
<dbReference type="RefSeq" id="WP_156015847.1">
    <property type="nucleotide sequence ID" value="NZ_CP045484.1"/>
</dbReference>
<dbReference type="OrthoDB" id="43798at2157"/>
<protein>
    <submittedName>
        <fullName evidence="2">Uncharacterized protein</fullName>
    </submittedName>
</protein>
<organism evidence="2 3">
    <name type="scientific">Sulfurisphaera ohwakuensis</name>
    <dbReference type="NCBI Taxonomy" id="69656"/>
    <lineage>
        <taxon>Archaea</taxon>
        <taxon>Thermoproteota</taxon>
        <taxon>Thermoprotei</taxon>
        <taxon>Sulfolobales</taxon>
        <taxon>Sulfolobaceae</taxon>
        <taxon>Sulfurisphaera</taxon>
    </lineage>
</organism>
<proteinExistence type="predicted"/>
<accession>A0A650CKY4</accession>
<gene>
    <name evidence="2" type="ORF">D1869_15000</name>
    <name evidence="1" type="ORF">HNQ62_001432</name>
</gene>
<evidence type="ECO:0000313" key="2">
    <source>
        <dbReference type="EMBL" id="QGR18355.1"/>
    </source>
</evidence>
<reference evidence="2 3" key="1">
    <citation type="submission" date="2019-10" db="EMBL/GenBank/DDBJ databases">
        <title>Genome Sequences from Six Type Strain Members of the Archaeal Family Sulfolobaceae: Acidianus ambivalens, Acidianus infernus, Metallosphaera prunae, Stygiolobus azoricus, Sulfolobus metallicus, and Sulfurisphaera ohwakuensis.</title>
        <authorList>
            <person name="Counts J.A."/>
            <person name="Kelly R.M."/>
        </authorList>
    </citation>
    <scope>NUCLEOTIDE SEQUENCE [LARGE SCALE GENOMIC DNA]</scope>
    <source>
        <strain evidence="2 3">TA-1</strain>
    </source>
</reference>
<reference evidence="1 4" key="2">
    <citation type="submission" date="2020-08" db="EMBL/GenBank/DDBJ databases">
        <title>Genomic Encyclopedia of Type Strains, Phase IV (KMG-IV): sequencing the most valuable type-strain genomes for metagenomic binning, comparative biology and taxonomic classification.</title>
        <authorList>
            <person name="Goeker M."/>
        </authorList>
    </citation>
    <scope>NUCLEOTIDE SEQUENCE [LARGE SCALE GENOMIC DNA]</scope>
    <source>
        <strain evidence="1 4">DSM 12421</strain>
    </source>
</reference>
<dbReference type="AlphaFoldDB" id="A0A650CKY4"/>
<dbReference type="EMBL" id="CP045484">
    <property type="protein sequence ID" value="QGR18355.1"/>
    <property type="molecule type" value="Genomic_DNA"/>
</dbReference>
<dbReference type="GeneID" id="42802581"/>
<keyword evidence="3" id="KW-1185">Reference proteome</keyword>
<dbReference type="Proteomes" id="UP000427373">
    <property type="component" value="Chromosome"/>
</dbReference>
<evidence type="ECO:0000313" key="3">
    <source>
        <dbReference type="Proteomes" id="UP000427373"/>
    </source>
</evidence>
<evidence type="ECO:0000313" key="4">
    <source>
        <dbReference type="Proteomes" id="UP000582213"/>
    </source>
</evidence>
<dbReference type="KEGG" id="soh:D1869_15000"/>
<dbReference type="Proteomes" id="UP000582213">
    <property type="component" value="Unassembled WGS sequence"/>
</dbReference>